<dbReference type="RefSeq" id="WP_148989718.1">
    <property type="nucleotide sequence ID" value="NZ_VTEV01000008.1"/>
</dbReference>
<dbReference type="EMBL" id="VTEV01000008">
    <property type="protein sequence ID" value="TYS64615.1"/>
    <property type="molecule type" value="Genomic_DNA"/>
</dbReference>
<comment type="caution">
    <text evidence="1">The sequence shown here is derived from an EMBL/GenBank/DDBJ whole genome shotgun (WGS) entry which is preliminary data.</text>
</comment>
<dbReference type="OrthoDB" id="2454402at2"/>
<name>A0A5D4SMG8_9BACI</name>
<organism evidence="1 2">
    <name type="scientific">Sutcliffiella horikoshii</name>
    <dbReference type="NCBI Taxonomy" id="79883"/>
    <lineage>
        <taxon>Bacteria</taxon>
        <taxon>Bacillati</taxon>
        <taxon>Bacillota</taxon>
        <taxon>Bacilli</taxon>
        <taxon>Bacillales</taxon>
        <taxon>Bacillaceae</taxon>
        <taxon>Sutcliffiella</taxon>
    </lineage>
</organism>
<evidence type="ECO:0000313" key="2">
    <source>
        <dbReference type="Proteomes" id="UP000322524"/>
    </source>
</evidence>
<evidence type="ECO:0000313" key="1">
    <source>
        <dbReference type="EMBL" id="TYS64615.1"/>
    </source>
</evidence>
<dbReference type="AlphaFoldDB" id="A0A5D4SMG8"/>
<gene>
    <name evidence="1" type="ORF">FZC76_18845</name>
</gene>
<reference evidence="1 2" key="1">
    <citation type="submission" date="2019-08" db="EMBL/GenBank/DDBJ databases">
        <title>Bacillus genomes from the desert of Cuatro Cienegas, Coahuila.</title>
        <authorList>
            <person name="Olmedo-Alvarez G."/>
        </authorList>
    </citation>
    <scope>NUCLEOTIDE SEQUENCE [LARGE SCALE GENOMIC DNA]</scope>
    <source>
        <strain evidence="1 2">CH28_1T</strain>
    </source>
</reference>
<dbReference type="Proteomes" id="UP000322524">
    <property type="component" value="Unassembled WGS sequence"/>
</dbReference>
<dbReference type="STRING" id="79883.GCA_001636495_03731"/>
<proteinExistence type="predicted"/>
<sequence length="61" mass="7273">MKDKKKTDKGPQYEGRDEYFMDVDRYINEGLAGGTVFERDQYTNIEEARNLEKEEPPIEER</sequence>
<protein>
    <submittedName>
        <fullName evidence="1">Uncharacterized protein</fullName>
    </submittedName>
</protein>
<accession>A0A5D4SMG8</accession>